<sequence length="73" mass="7904">MLKTTEVTKLQARLGDLSVEGNVVSSVATYHLFIRLLAKCKAPSSLEPTEAGSRHHLRSMRVGKILVGEVEGS</sequence>
<dbReference type="EMBL" id="QXFX01000210">
    <property type="protein sequence ID" value="KAE9125532.1"/>
    <property type="molecule type" value="Genomic_DNA"/>
</dbReference>
<dbReference type="EMBL" id="QXGE01000210">
    <property type="protein sequence ID" value="KAE9320040.1"/>
    <property type="molecule type" value="Genomic_DNA"/>
</dbReference>
<evidence type="ECO:0000313" key="13">
    <source>
        <dbReference type="Proteomes" id="UP000476176"/>
    </source>
</evidence>
<evidence type="ECO:0000313" key="3">
    <source>
        <dbReference type="EMBL" id="KAE9150034.1"/>
    </source>
</evidence>
<dbReference type="EMBL" id="QXGD01000261">
    <property type="protein sequence ID" value="KAE9245573.1"/>
    <property type="molecule type" value="Genomic_DNA"/>
</dbReference>
<organism evidence="6 10">
    <name type="scientific">Phytophthora fragariae</name>
    <dbReference type="NCBI Taxonomy" id="53985"/>
    <lineage>
        <taxon>Eukaryota</taxon>
        <taxon>Sar</taxon>
        <taxon>Stramenopiles</taxon>
        <taxon>Oomycota</taxon>
        <taxon>Peronosporomycetes</taxon>
        <taxon>Peronosporales</taxon>
        <taxon>Peronosporaceae</taxon>
        <taxon>Phytophthora</taxon>
    </lineage>
</organism>
<reference evidence="8 9" key="1">
    <citation type="submission" date="2018-08" db="EMBL/GenBank/DDBJ databases">
        <title>Genomic investigation of the strawberry pathogen Phytophthora fragariae indicates pathogenicity is determined by transcriptional variation in three key races.</title>
        <authorList>
            <person name="Adams T.M."/>
            <person name="Armitage A.D."/>
            <person name="Sobczyk M.K."/>
            <person name="Bates H.J."/>
            <person name="Dunwell J.M."/>
            <person name="Nellist C.F."/>
            <person name="Harrison R.J."/>
        </authorList>
    </citation>
    <scope>NUCLEOTIDE SEQUENCE [LARGE SCALE GENOMIC DNA]</scope>
    <source>
        <strain evidence="7 9">A4</strain>
        <strain evidence="6 10">BC-1</strain>
        <strain evidence="5 13">BC-23</strain>
        <strain evidence="4 8">NOV-27</strain>
        <strain evidence="3 11">NOV-5</strain>
        <strain evidence="1 12">NOV-71</strain>
        <strain evidence="2 14">ONT-3</strain>
    </source>
</reference>
<evidence type="ECO:0000313" key="14">
    <source>
        <dbReference type="Proteomes" id="UP000488956"/>
    </source>
</evidence>
<dbReference type="AlphaFoldDB" id="A0A6A4A3A0"/>
<evidence type="ECO:0000313" key="1">
    <source>
        <dbReference type="EMBL" id="KAE9125439.1"/>
    </source>
</evidence>
<evidence type="ECO:0000313" key="7">
    <source>
        <dbReference type="EMBL" id="KAE9320040.1"/>
    </source>
</evidence>
<dbReference type="Proteomes" id="UP000476176">
    <property type="component" value="Unassembled WGS sequence"/>
</dbReference>
<evidence type="ECO:0000313" key="12">
    <source>
        <dbReference type="Proteomes" id="UP000441208"/>
    </source>
</evidence>
<dbReference type="Proteomes" id="UP000433483">
    <property type="component" value="Unassembled WGS sequence"/>
</dbReference>
<evidence type="ECO:0000313" key="9">
    <source>
        <dbReference type="Proteomes" id="UP000437068"/>
    </source>
</evidence>
<dbReference type="EMBL" id="QXGC01000199">
    <property type="protein sequence ID" value="KAE9245168.1"/>
    <property type="molecule type" value="Genomic_DNA"/>
</dbReference>
<evidence type="ECO:0000313" key="6">
    <source>
        <dbReference type="EMBL" id="KAE9245573.1"/>
    </source>
</evidence>
<name>A0A6A4A3A0_9STRA</name>
<evidence type="ECO:0000313" key="2">
    <source>
        <dbReference type="EMBL" id="KAE9125532.1"/>
    </source>
</evidence>
<evidence type="ECO:0000313" key="5">
    <source>
        <dbReference type="EMBL" id="KAE9245168.1"/>
    </source>
</evidence>
<evidence type="ECO:0000313" key="11">
    <source>
        <dbReference type="Proteomes" id="UP000440732"/>
    </source>
</evidence>
<evidence type="ECO:0000313" key="10">
    <source>
        <dbReference type="Proteomes" id="UP000440367"/>
    </source>
</evidence>
<proteinExistence type="predicted"/>
<dbReference type="Proteomes" id="UP000440732">
    <property type="component" value="Unassembled WGS sequence"/>
</dbReference>
<dbReference type="Proteomes" id="UP000437068">
    <property type="component" value="Unassembled WGS sequence"/>
</dbReference>
<accession>A0A6A4A3A0</accession>
<dbReference type="Proteomes" id="UP000441208">
    <property type="component" value="Unassembled WGS sequence"/>
</dbReference>
<dbReference type="Proteomes" id="UP000488956">
    <property type="component" value="Unassembled WGS sequence"/>
</dbReference>
<dbReference type="EMBL" id="QXGB01000227">
    <property type="protein sequence ID" value="KAE9223666.1"/>
    <property type="molecule type" value="Genomic_DNA"/>
</dbReference>
<gene>
    <name evidence="7" type="ORF">PF001_g5609</name>
    <name evidence="6" type="ORF">PF002_g7196</name>
    <name evidence="5" type="ORF">PF004_g5365</name>
    <name evidence="4" type="ORF">PF005_g6226</name>
    <name evidence="3" type="ORF">PF006_g5548</name>
    <name evidence="1" type="ORF">PF007_g6362</name>
    <name evidence="2" type="ORF">PF010_g5595</name>
</gene>
<keyword evidence="8" id="KW-1185">Reference proteome</keyword>
<protein>
    <submittedName>
        <fullName evidence="6">Uncharacterized protein</fullName>
    </submittedName>
</protein>
<dbReference type="Proteomes" id="UP000440367">
    <property type="component" value="Unassembled WGS sequence"/>
</dbReference>
<evidence type="ECO:0000313" key="8">
    <source>
        <dbReference type="Proteomes" id="UP000433483"/>
    </source>
</evidence>
<evidence type="ECO:0000313" key="4">
    <source>
        <dbReference type="EMBL" id="KAE9223666.1"/>
    </source>
</evidence>
<comment type="caution">
    <text evidence="6">The sequence shown here is derived from an EMBL/GenBank/DDBJ whole genome shotgun (WGS) entry which is preliminary data.</text>
</comment>
<dbReference type="EMBL" id="QXGA01000208">
    <property type="protein sequence ID" value="KAE9150034.1"/>
    <property type="molecule type" value="Genomic_DNA"/>
</dbReference>
<dbReference type="EMBL" id="QXFZ01000235">
    <property type="protein sequence ID" value="KAE9125439.1"/>
    <property type="molecule type" value="Genomic_DNA"/>
</dbReference>